<keyword evidence="1" id="KW-0472">Membrane</keyword>
<protein>
    <submittedName>
        <fullName evidence="4">Uncharacterized protein</fullName>
    </submittedName>
</protein>
<accession>A0A914I9M2</accession>
<dbReference type="WBParaSite" id="Gr19_v10_g8565.t1">
    <property type="protein sequence ID" value="Gr19_v10_g8565.t1"/>
    <property type="gene ID" value="Gr19_v10_g8565"/>
</dbReference>
<organism evidence="3 4">
    <name type="scientific">Globodera rostochiensis</name>
    <name type="common">Golden nematode worm</name>
    <name type="synonym">Heterodera rostochiensis</name>
    <dbReference type="NCBI Taxonomy" id="31243"/>
    <lineage>
        <taxon>Eukaryota</taxon>
        <taxon>Metazoa</taxon>
        <taxon>Ecdysozoa</taxon>
        <taxon>Nematoda</taxon>
        <taxon>Chromadorea</taxon>
        <taxon>Rhabditida</taxon>
        <taxon>Tylenchina</taxon>
        <taxon>Tylenchomorpha</taxon>
        <taxon>Tylenchoidea</taxon>
        <taxon>Heteroderidae</taxon>
        <taxon>Heteroderinae</taxon>
        <taxon>Globodera</taxon>
    </lineage>
</organism>
<evidence type="ECO:0000256" key="1">
    <source>
        <dbReference type="SAM" id="Phobius"/>
    </source>
</evidence>
<sequence length="132" mass="14800">MFLLHRQMSLLLPLFALCFAAPPSNYGTSVKLEGISTEKNGLSVTYRTFNKTEKDDGFVFPNINDSEVARNDSASTNNATDVDHCSVLCKKGAFRTGCVLAVVFMLLVVILLLFVLDRLYRRDFKEHIYISA</sequence>
<feature type="transmembrane region" description="Helical" evidence="1">
    <location>
        <begin position="93"/>
        <end position="116"/>
    </location>
</feature>
<feature type="chain" id="PRO_5037963347" evidence="2">
    <location>
        <begin position="21"/>
        <end position="132"/>
    </location>
</feature>
<name>A0A914I9M2_GLORO</name>
<evidence type="ECO:0000256" key="2">
    <source>
        <dbReference type="SAM" id="SignalP"/>
    </source>
</evidence>
<keyword evidence="3" id="KW-1185">Reference proteome</keyword>
<reference evidence="4" key="1">
    <citation type="submission" date="2022-11" db="UniProtKB">
        <authorList>
            <consortium name="WormBaseParasite"/>
        </authorList>
    </citation>
    <scope>IDENTIFICATION</scope>
</reference>
<keyword evidence="1" id="KW-0812">Transmembrane</keyword>
<keyword evidence="1" id="KW-1133">Transmembrane helix</keyword>
<feature type="signal peptide" evidence="2">
    <location>
        <begin position="1"/>
        <end position="20"/>
    </location>
</feature>
<evidence type="ECO:0000313" key="4">
    <source>
        <dbReference type="WBParaSite" id="Gr19_v10_g8565.t1"/>
    </source>
</evidence>
<dbReference type="AlphaFoldDB" id="A0A914I9M2"/>
<keyword evidence="2" id="KW-0732">Signal</keyword>
<proteinExistence type="predicted"/>
<dbReference type="Proteomes" id="UP000887572">
    <property type="component" value="Unplaced"/>
</dbReference>
<evidence type="ECO:0000313" key="3">
    <source>
        <dbReference type="Proteomes" id="UP000887572"/>
    </source>
</evidence>